<evidence type="ECO:0000256" key="1">
    <source>
        <dbReference type="SAM" id="MobiDB-lite"/>
    </source>
</evidence>
<protein>
    <submittedName>
        <fullName evidence="2">Uncharacterized protein</fullName>
    </submittedName>
</protein>
<dbReference type="EMBL" id="BAAAMR010000051">
    <property type="protein sequence ID" value="GAA2149103.1"/>
    <property type="molecule type" value="Genomic_DNA"/>
</dbReference>
<evidence type="ECO:0000313" key="3">
    <source>
        <dbReference type="Proteomes" id="UP001501020"/>
    </source>
</evidence>
<organism evidence="2 3">
    <name type="scientific">Actinomadura napierensis</name>
    <dbReference type="NCBI Taxonomy" id="267854"/>
    <lineage>
        <taxon>Bacteria</taxon>
        <taxon>Bacillati</taxon>
        <taxon>Actinomycetota</taxon>
        <taxon>Actinomycetes</taxon>
        <taxon>Streptosporangiales</taxon>
        <taxon>Thermomonosporaceae</taxon>
        <taxon>Actinomadura</taxon>
    </lineage>
</organism>
<sequence>MSETSRAEADDASFIGMAADYAYLSRLPADPAGMYRHLYSHLGTGPKAAIPGVRTVGKAVAAGRTCTSAGEPSSPTRRSPRPRSAPS</sequence>
<proteinExistence type="predicted"/>
<feature type="region of interest" description="Disordered" evidence="1">
    <location>
        <begin position="61"/>
        <end position="87"/>
    </location>
</feature>
<accession>A0ABN2ZWN3</accession>
<comment type="caution">
    <text evidence="2">The sequence shown here is derived from an EMBL/GenBank/DDBJ whole genome shotgun (WGS) entry which is preliminary data.</text>
</comment>
<reference evidence="2 3" key="1">
    <citation type="journal article" date="2019" name="Int. J. Syst. Evol. Microbiol.">
        <title>The Global Catalogue of Microorganisms (GCM) 10K type strain sequencing project: providing services to taxonomists for standard genome sequencing and annotation.</title>
        <authorList>
            <consortium name="The Broad Institute Genomics Platform"/>
            <consortium name="The Broad Institute Genome Sequencing Center for Infectious Disease"/>
            <person name="Wu L."/>
            <person name="Ma J."/>
        </authorList>
    </citation>
    <scope>NUCLEOTIDE SEQUENCE [LARGE SCALE GENOMIC DNA]</scope>
    <source>
        <strain evidence="2 3">JCM 13850</strain>
    </source>
</reference>
<name>A0ABN2ZWN3_9ACTN</name>
<keyword evidence="3" id="KW-1185">Reference proteome</keyword>
<gene>
    <name evidence="2" type="ORF">GCM10009727_52370</name>
</gene>
<dbReference type="Proteomes" id="UP001501020">
    <property type="component" value="Unassembled WGS sequence"/>
</dbReference>
<feature type="compositionally biased region" description="Low complexity" evidence="1">
    <location>
        <begin position="72"/>
        <end position="87"/>
    </location>
</feature>
<dbReference type="RefSeq" id="WP_344272315.1">
    <property type="nucleotide sequence ID" value="NZ_BAAAMR010000051.1"/>
</dbReference>
<evidence type="ECO:0000313" key="2">
    <source>
        <dbReference type="EMBL" id="GAA2149103.1"/>
    </source>
</evidence>